<accession>A0A843W7R8</accession>
<dbReference type="PANTHER" id="PTHR33734:SF35">
    <property type="entry name" value="LYSM DOMAIN-CONTAINING GPI-ANCHORED PROTEIN 1"/>
    <property type="match status" value="1"/>
</dbReference>
<protein>
    <recommendedName>
        <fullName evidence="1">LysM domain-containing protein</fullName>
    </recommendedName>
</protein>
<reference evidence="2" key="1">
    <citation type="submission" date="2017-07" db="EMBL/GenBank/DDBJ databases">
        <title>Taro Niue Genome Assembly and Annotation.</title>
        <authorList>
            <person name="Atibalentja N."/>
            <person name="Keating K."/>
            <person name="Fields C.J."/>
        </authorList>
    </citation>
    <scope>NUCLEOTIDE SEQUENCE</scope>
    <source>
        <strain evidence="2">Niue_2</strain>
        <tissue evidence="2">Leaf</tissue>
    </source>
</reference>
<comment type="caution">
    <text evidence="2">The sequence shown here is derived from an EMBL/GenBank/DDBJ whole genome shotgun (WGS) entry which is preliminary data.</text>
</comment>
<name>A0A843W7R8_COLES</name>
<dbReference type="EMBL" id="NMUH01002962">
    <property type="protein sequence ID" value="MQM03028.1"/>
    <property type="molecule type" value="Genomic_DNA"/>
</dbReference>
<organism evidence="2 3">
    <name type="scientific">Colocasia esculenta</name>
    <name type="common">Wild taro</name>
    <name type="synonym">Arum esculentum</name>
    <dbReference type="NCBI Taxonomy" id="4460"/>
    <lineage>
        <taxon>Eukaryota</taxon>
        <taxon>Viridiplantae</taxon>
        <taxon>Streptophyta</taxon>
        <taxon>Embryophyta</taxon>
        <taxon>Tracheophyta</taxon>
        <taxon>Spermatophyta</taxon>
        <taxon>Magnoliopsida</taxon>
        <taxon>Liliopsida</taxon>
        <taxon>Araceae</taxon>
        <taxon>Aroideae</taxon>
        <taxon>Colocasieae</taxon>
        <taxon>Colocasia</taxon>
    </lineage>
</organism>
<dbReference type="SUPFAM" id="SSF54106">
    <property type="entry name" value="LysM domain"/>
    <property type="match status" value="1"/>
</dbReference>
<gene>
    <name evidence="2" type="ORF">Taro_035805</name>
</gene>
<dbReference type="AlphaFoldDB" id="A0A843W7R8"/>
<dbReference type="OrthoDB" id="2107166at2759"/>
<dbReference type="InterPro" id="IPR018392">
    <property type="entry name" value="LysM"/>
</dbReference>
<sequence>MVVGDCKLLYLCAAPQLTVGMSTIEPYTGSDSCNGSSATPSTPISRSPRWPPFFMVNPVALLTANTIDISILDVENHILSSRPFVHVLVICACTDGIRRVISIWCRARPSNTLASIVGSVYLGLSLLVPLPCTYFNTSDNMLPAVYLSYVVGEGDMVPCIMAAYSTTINDIINVNVMGSPTVTPGDVLAIPLHTFMSVFPKFSPDYGLIVANGSYAITASHCVQCSCGLGDLNLYGTLASLAGSCSSMQCRNNNLMLGNVTSQPTVVGCNVTSCT</sequence>
<dbReference type="PANTHER" id="PTHR33734">
    <property type="entry name" value="LYSM DOMAIN-CONTAINING GPI-ANCHORED PROTEIN 2"/>
    <property type="match status" value="1"/>
</dbReference>
<dbReference type="Gene3D" id="3.10.350.10">
    <property type="entry name" value="LysM domain"/>
    <property type="match status" value="1"/>
</dbReference>
<feature type="domain" description="LysM" evidence="1">
    <location>
        <begin position="149"/>
        <end position="191"/>
    </location>
</feature>
<evidence type="ECO:0000313" key="2">
    <source>
        <dbReference type="EMBL" id="MQM03028.1"/>
    </source>
</evidence>
<evidence type="ECO:0000313" key="3">
    <source>
        <dbReference type="Proteomes" id="UP000652761"/>
    </source>
</evidence>
<dbReference type="InterPro" id="IPR036779">
    <property type="entry name" value="LysM_dom_sf"/>
</dbReference>
<dbReference type="Pfam" id="PF01476">
    <property type="entry name" value="LysM"/>
    <property type="match status" value="1"/>
</dbReference>
<proteinExistence type="predicted"/>
<dbReference type="Proteomes" id="UP000652761">
    <property type="component" value="Unassembled WGS sequence"/>
</dbReference>
<keyword evidence="3" id="KW-1185">Reference proteome</keyword>
<evidence type="ECO:0000259" key="1">
    <source>
        <dbReference type="Pfam" id="PF01476"/>
    </source>
</evidence>